<evidence type="ECO:0000256" key="1">
    <source>
        <dbReference type="ARBA" id="ARBA00001805"/>
    </source>
</evidence>
<keyword evidence="5" id="KW-0125">Carotenoid biosynthesis</keyword>
<name>A0A7J6X1S7_THATH</name>
<dbReference type="SUPFAM" id="SSF48576">
    <property type="entry name" value="Terpenoid synthases"/>
    <property type="match status" value="1"/>
</dbReference>
<evidence type="ECO:0000256" key="4">
    <source>
        <dbReference type="ARBA" id="ARBA00022679"/>
    </source>
</evidence>
<dbReference type="EC" id="2.5.1.32" evidence="3"/>
<keyword evidence="7" id="KW-0812">Transmembrane</keyword>
<dbReference type="SFLD" id="SFLDS00005">
    <property type="entry name" value="Isoprenoid_Synthase_Type_I"/>
    <property type="match status" value="1"/>
</dbReference>
<dbReference type="OrthoDB" id="6600518at2759"/>
<dbReference type="AlphaFoldDB" id="A0A7J6X1S7"/>
<evidence type="ECO:0000313" key="9">
    <source>
        <dbReference type="Proteomes" id="UP000554482"/>
    </source>
</evidence>
<keyword evidence="7" id="KW-1133">Transmembrane helix</keyword>
<reference evidence="8 9" key="1">
    <citation type="submission" date="2020-06" db="EMBL/GenBank/DDBJ databases">
        <title>Transcriptomic and genomic resources for Thalictrum thalictroides and T. hernandezii: Facilitating candidate gene discovery in an emerging model plant lineage.</title>
        <authorList>
            <person name="Arias T."/>
            <person name="Riano-Pachon D.M."/>
            <person name="Di Stilio V.S."/>
        </authorList>
    </citation>
    <scope>NUCLEOTIDE SEQUENCE [LARGE SCALE GENOMIC DNA]</scope>
    <source>
        <strain evidence="9">cv. WT478/WT964</strain>
        <tissue evidence="8">Leaves</tissue>
    </source>
</reference>
<keyword evidence="6" id="KW-0414">Isoprene biosynthesis</keyword>
<dbReference type="FunFam" id="1.10.600.10:FF:000004">
    <property type="entry name" value="Phytoene synthase chloroplastic"/>
    <property type="match status" value="1"/>
</dbReference>
<dbReference type="GO" id="GO:0009536">
    <property type="term" value="C:plastid"/>
    <property type="evidence" value="ECO:0007669"/>
    <property type="project" value="UniProtKB-ARBA"/>
</dbReference>
<feature type="transmembrane region" description="Helical" evidence="7">
    <location>
        <begin position="198"/>
        <end position="220"/>
    </location>
</feature>
<dbReference type="PROSITE" id="PS01045">
    <property type="entry name" value="SQUALEN_PHYTOEN_SYN_2"/>
    <property type="match status" value="1"/>
</dbReference>
<proteinExistence type="inferred from homology"/>
<dbReference type="InterPro" id="IPR019845">
    <property type="entry name" value="Squalene/phytoene_synthase_CS"/>
</dbReference>
<dbReference type="InterPro" id="IPR033904">
    <property type="entry name" value="Trans_IPPS_HH"/>
</dbReference>
<dbReference type="SFLD" id="SFLDG01212">
    <property type="entry name" value="Phytoene_synthase_like"/>
    <property type="match status" value="1"/>
</dbReference>
<dbReference type="Gene3D" id="1.10.600.10">
    <property type="entry name" value="Farnesyl Diphosphate Synthase"/>
    <property type="match status" value="1"/>
</dbReference>
<dbReference type="GO" id="GO:0004311">
    <property type="term" value="F:geranylgeranyl diphosphate synthase activity"/>
    <property type="evidence" value="ECO:0007669"/>
    <property type="project" value="InterPro"/>
</dbReference>
<protein>
    <recommendedName>
        <fullName evidence="3">15-cis-phytoene synthase</fullName>
        <ecNumber evidence="3">2.5.1.32</ecNumber>
    </recommendedName>
</protein>
<dbReference type="EMBL" id="JABWDY010007001">
    <property type="protein sequence ID" value="KAF5203293.1"/>
    <property type="molecule type" value="Genomic_DNA"/>
</dbReference>
<dbReference type="InterPro" id="IPR002060">
    <property type="entry name" value="Squ/phyt_synthse"/>
</dbReference>
<keyword evidence="7" id="KW-0472">Membrane</keyword>
<organism evidence="8 9">
    <name type="scientific">Thalictrum thalictroides</name>
    <name type="common">Rue-anemone</name>
    <name type="synonym">Anemone thalictroides</name>
    <dbReference type="NCBI Taxonomy" id="46969"/>
    <lineage>
        <taxon>Eukaryota</taxon>
        <taxon>Viridiplantae</taxon>
        <taxon>Streptophyta</taxon>
        <taxon>Embryophyta</taxon>
        <taxon>Tracheophyta</taxon>
        <taxon>Spermatophyta</taxon>
        <taxon>Magnoliopsida</taxon>
        <taxon>Ranunculales</taxon>
        <taxon>Ranunculaceae</taxon>
        <taxon>Thalictroideae</taxon>
        <taxon>Thalictrum</taxon>
    </lineage>
</organism>
<dbReference type="PROSITE" id="PS01044">
    <property type="entry name" value="SQUALEN_PHYTOEN_SYN_1"/>
    <property type="match status" value="1"/>
</dbReference>
<evidence type="ECO:0000313" key="8">
    <source>
        <dbReference type="EMBL" id="KAF5203293.1"/>
    </source>
</evidence>
<evidence type="ECO:0000256" key="5">
    <source>
        <dbReference type="ARBA" id="ARBA00022746"/>
    </source>
</evidence>
<dbReference type="CDD" id="cd00683">
    <property type="entry name" value="Trans_IPPS_HH"/>
    <property type="match status" value="1"/>
</dbReference>
<evidence type="ECO:0000256" key="2">
    <source>
        <dbReference type="ARBA" id="ARBA00006251"/>
    </source>
</evidence>
<comment type="similarity">
    <text evidence="2">Belongs to the phytoene/squalene synthase family.</text>
</comment>
<dbReference type="InterPro" id="IPR008949">
    <property type="entry name" value="Isoprenoid_synthase_dom_sf"/>
</dbReference>
<sequence length="376" mass="42618">MIRNNSSSINYRFQGKITTRSTINAAAGEVLLGIHQSSSEQKVYNVVLKQAALVKKKQSQSQDDDVKPDMVIPGTLTLLNQAYDRCREVCAEYAKTFYLGTLLMTHERRKAIWAIYVWCRRTDELVDGPNASHITPMALDRWESRLEDLFQGRPYDMLDAALSDTVGKFPVDIQPFKDMIEGMRLDLKKSRYKNFDELYLYCYYVAGTVGLMSVPVMGIAPESQATTESVYNAALALGIANQLTNILRDVGEDARRGRVYLPQEELAQAGLSDEDIFAGKVTDEWRNFMKNQITRARMFFDEAEKGVTQLSSASRWPVWASLLLYRQILDEIEANDYDNFTKRAYVSKAKKLTALPLAYVRSLVGPSNISHNLITN</sequence>
<dbReference type="InterPro" id="IPR044843">
    <property type="entry name" value="Trans_IPPS_bact-type"/>
</dbReference>
<gene>
    <name evidence="8" type="ORF">FRX31_007121</name>
</gene>
<dbReference type="Proteomes" id="UP000554482">
    <property type="component" value="Unassembled WGS sequence"/>
</dbReference>
<evidence type="ECO:0000256" key="6">
    <source>
        <dbReference type="ARBA" id="ARBA00023229"/>
    </source>
</evidence>
<keyword evidence="4" id="KW-0808">Transferase</keyword>
<dbReference type="Pfam" id="PF00494">
    <property type="entry name" value="SQS_PSY"/>
    <property type="match status" value="1"/>
</dbReference>
<dbReference type="GO" id="GO:0046905">
    <property type="term" value="F:15-cis-phytoene synthase activity"/>
    <property type="evidence" value="ECO:0007669"/>
    <property type="project" value="UniProtKB-EC"/>
</dbReference>
<comment type="catalytic activity">
    <reaction evidence="1">
        <text>2 (2E,6E,10E)-geranylgeranyl diphosphate = 15-cis-phytoene + 2 diphosphate</text>
        <dbReference type="Rhea" id="RHEA:34475"/>
        <dbReference type="ChEBI" id="CHEBI:27787"/>
        <dbReference type="ChEBI" id="CHEBI:33019"/>
        <dbReference type="ChEBI" id="CHEBI:58756"/>
        <dbReference type="EC" id="2.5.1.32"/>
    </reaction>
</comment>
<dbReference type="GO" id="GO:0016117">
    <property type="term" value="P:carotenoid biosynthetic process"/>
    <property type="evidence" value="ECO:0007669"/>
    <property type="project" value="UniProtKB-KW"/>
</dbReference>
<comment type="caution">
    <text evidence="8">The sequence shown here is derived from an EMBL/GenBank/DDBJ whole genome shotgun (WGS) entry which is preliminary data.</text>
</comment>
<keyword evidence="9" id="KW-1185">Reference proteome</keyword>
<evidence type="ECO:0000256" key="3">
    <source>
        <dbReference type="ARBA" id="ARBA00012396"/>
    </source>
</evidence>
<dbReference type="PANTHER" id="PTHR31480">
    <property type="entry name" value="BIFUNCTIONAL LYCOPENE CYCLASE/PHYTOENE SYNTHASE"/>
    <property type="match status" value="1"/>
</dbReference>
<dbReference type="SFLD" id="SFLDG01018">
    <property type="entry name" value="Squalene/Phytoene_Synthase_Lik"/>
    <property type="match status" value="1"/>
</dbReference>
<accession>A0A7J6X1S7</accession>
<dbReference type="GO" id="GO:0051996">
    <property type="term" value="F:squalene synthase [NAD(P)H] activity"/>
    <property type="evidence" value="ECO:0007669"/>
    <property type="project" value="InterPro"/>
</dbReference>
<evidence type="ECO:0000256" key="7">
    <source>
        <dbReference type="SAM" id="Phobius"/>
    </source>
</evidence>